<keyword evidence="1" id="KW-0472">Membrane</keyword>
<organism evidence="2 3">
    <name type="scientific">Microcystis aeruginosa PCC 9807</name>
    <dbReference type="NCBI Taxonomy" id="1160283"/>
    <lineage>
        <taxon>Bacteria</taxon>
        <taxon>Bacillati</taxon>
        <taxon>Cyanobacteriota</taxon>
        <taxon>Cyanophyceae</taxon>
        <taxon>Oscillatoriophycideae</taxon>
        <taxon>Chroococcales</taxon>
        <taxon>Microcystaceae</taxon>
        <taxon>Microcystis</taxon>
    </lineage>
</organism>
<dbReference type="EMBL" id="CAIM01000284">
    <property type="protein sequence ID" value="CCI18108.1"/>
    <property type="molecule type" value="Genomic_DNA"/>
</dbReference>
<name>I4H7T4_MICAE</name>
<gene>
    <name evidence="2" type="ORF">MICAF_3540003</name>
</gene>
<comment type="caution">
    <text evidence="2">The sequence shown here is derived from an EMBL/GenBank/DDBJ whole genome shotgun (WGS) entry which is preliminary data.</text>
</comment>
<accession>I4H7T4</accession>
<sequence length="99" mass="11084">MLKKTSQFPGKAKPNTQHLNLSESFCWVSLGVLLGFLGSTQSTIIAMITIIRSRGVLYAKLKQTEKAKIDLKQAAILFRQQNNMATYEKVMQILRKLGG</sequence>
<keyword evidence="1" id="KW-1133">Transmembrane helix</keyword>
<feature type="transmembrane region" description="Helical" evidence="1">
    <location>
        <begin position="27"/>
        <end position="51"/>
    </location>
</feature>
<evidence type="ECO:0008006" key="4">
    <source>
        <dbReference type="Google" id="ProtNLM"/>
    </source>
</evidence>
<evidence type="ECO:0000313" key="2">
    <source>
        <dbReference type="EMBL" id="CCI18108.1"/>
    </source>
</evidence>
<protein>
    <recommendedName>
        <fullName evidence="4">Tetratricopeptide repeat protein</fullName>
    </recommendedName>
</protein>
<evidence type="ECO:0000256" key="1">
    <source>
        <dbReference type="SAM" id="Phobius"/>
    </source>
</evidence>
<reference evidence="2 3" key="1">
    <citation type="submission" date="2012-04" db="EMBL/GenBank/DDBJ databases">
        <authorList>
            <person name="Genoscope - CEA"/>
        </authorList>
    </citation>
    <scope>NUCLEOTIDE SEQUENCE [LARGE SCALE GENOMIC DNA]</scope>
    <source>
        <strain evidence="2 3">9807</strain>
    </source>
</reference>
<proteinExistence type="predicted"/>
<dbReference type="HOGENOM" id="CLU_181476_0_0_3"/>
<dbReference type="AlphaFoldDB" id="I4H7T4"/>
<evidence type="ECO:0000313" key="3">
    <source>
        <dbReference type="Proteomes" id="UP000003613"/>
    </source>
</evidence>
<keyword evidence="1" id="KW-0812">Transmembrane</keyword>
<dbReference type="Proteomes" id="UP000003613">
    <property type="component" value="Unassembled WGS sequence"/>
</dbReference>